<name>A0A562I0A8_9GAMM</name>
<dbReference type="NCBIfam" id="TIGR01907">
    <property type="entry name" value="casE_Cse3"/>
    <property type="match status" value="1"/>
</dbReference>
<gene>
    <name evidence="1" type="ORF">LX59_02425</name>
</gene>
<organism evidence="1 2">
    <name type="scientific">Azomonas agilis</name>
    <dbReference type="NCBI Taxonomy" id="116849"/>
    <lineage>
        <taxon>Bacteria</taxon>
        <taxon>Pseudomonadati</taxon>
        <taxon>Pseudomonadota</taxon>
        <taxon>Gammaproteobacteria</taxon>
        <taxon>Pseudomonadales</taxon>
        <taxon>Pseudomonadaceae</taxon>
        <taxon>Azomonas</taxon>
    </lineage>
</organism>
<dbReference type="OrthoDB" id="9795689at2"/>
<dbReference type="Gene3D" id="3.30.70.1210">
    <property type="entry name" value="Crispr-associated protein, domain 2"/>
    <property type="match status" value="1"/>
</dbReference>
<reference evidence="1 2" key="1">
    <citation type="submission" date="2019-07" db="EMBL/GenBank/DDBJ databases">
        <title>Genomic Encyclopedia of Type Strains, Phase I: the one thousand microbial genomes (KMG-I) project.</title>
        <authorList>
            <person name="Kyrpides N."/>
        </authorList>
    </citation>
    <scope>NUCLEOTIDE SEQUENCE [LARGE SCALE GENOMIC DNA]</scope>
    <source>
        <strain evidence="1 2">DSM 375</strain>
    </source>
</reference>
<sequence length="203" mass="22720">MYLTRLRLNPNTGLARRDLGSPYEMHRTLVRAFVADESSSAPRFLWRQEVNTAWADPILLVQSSEAPDWSYLEAVPQYLKQAPEVKQLDAQQLVNDGGRYRFRLQANPTVTRDGKRLGLLGEEAQLAWLIRQANRHGFRVEAALVTGSDRLSTPKASQRITLQRACFEGRLVVEDTNRFAQALLEGIGPAKAFGCGLLSVGKL</sequence>
<dbReference type="Proteomes" id="UP000319627">
    <property type="component" value="Unassembled WGS sequence"/>
</dbReference>
<dbReference type="SMART" id="SM01101">
    <property type="entry name" value="CRISPR_assoc"/>
    <property type="match status" value="1"/>
</dbReference>
<evidence type="ECO:0000313" key="1">
    <source>
        <dbReference type="EMBL" id="TWH64477.1"/>
    </source>
</evidence>
<comment type="caution">
    <text evidence="1">The sequence shown here is derived from an EMBL/GenBank/DDBJ whole genome shotgun (WGS) entry which is preliminary data.</text>
</comment>
<proteinExistence type="predicted"/>
<dbReference type="CDD" id="cd09727">
    <property type="entry name" value="Cas6_I-E"/>
    <property type="match status" value="1"/>
</dbReference>
<protein>
    <submittedName>
        <fullName evidence="1">CRISPR-associated Cse3 family protein</fullName>
    </submittedName>
</protein>
<dbReference type="Gene3D" id="3.30.70.1200">
    <property type="entry name" value="Crispr-associated protein, domain 1"/>
    <property type="match status" value="1"/>
</dbReference>
<dbReference type="AlphaFoldDB" id="A0A562I0A8"/>
<evidence type="ECO:0000313" key="2">
    <source>
        <dbReference type="Proteomes" id="UP000319627"/>
    </source>
</evidence>
<dbReference type="Pfam" id="PF08798">
    <property type="entry name" value="CRISPR_assoc"/>
    <property type="match status" value="1"/>
</dbReference>
<dbReference type="InterPro" id="IPR010179">
    <property type="entry name" value="CRISPR-assoc_prot_Cse3"/>
</dbReference>
<keyword evidence="2" id="KW-1185">Reference proteome</keyword>
<dbReference type="EMBL" id="VLKG01000009">
    <property type="protein sequence ID" value="TWH64477.1"/>
    <property type="molecule type" value="Genomic_DNA"/>
</dbReference>
<dbReference type="SUPFAM" id="SSF117987">
    <property type="entry name" value="CRISPR-associated protein"/>
    <property type="match status" value="2"/>
</dbReference>
<dbReference type="RefSeq" id="WP_144572138.1">
    <property type="nucleotide sequence ID" value="NZ_VLKG01000009.1"/>
</dbReference>
<accession>A0A562I0A8</accession>